<dbReference type="Proteomes" id="UP000050640">
    <property type="component" value="Unplaced"/>
</dbReference>
<dbReference type="STRING" id="1147741.A0A0R3S1B4"/>
<feature type="region of interest" description="Disordered" evidence="1">
    <location>
        <begin position="118"/>
        <end position="139"/>
    </location>
</feature>
<dbReference type="AlphaFoldDB" id="A0A0R3S1B4"/>
<keyword evidence="2" id="KW-1185">Reference proteome</keyword>
<reference evidence="3" key="1">
    <citation type="submission" date="2017-02" db="UniProtKB">
        <authorList>
            <consortium name="WormBaseParasite"/>
        </authorList>
    </citation>
    <scope>IDENTIFICATION</scope>
</reference>
<evidence type="ECO:0000313" key="3">
    <source>
        <dbReference type="WBParaSite" id="EEL_0000845001-mRNA-1"/>
    </source>
</evidence>
<evidence type="ECO:0000256" key="1">
    <source>
        <dbReference type="SAM" id="MobiDB-lite"/>
    </source>
</evidence>
<evidence type="ECO:0000313" key="2">
    <source>
        <dbReference type="Proteomes" id="UP000050640"/>
    </source>
</evidence>
<accession>A0A0R3S1B4</accession>
<sequence>MFTYKIIEKFCSSRGGSGGSGGNGCQQSLISRIRQSTKRRAGSNSMSHSESTLDRRAGDTMELGKMNAFSRGGSIVRTLTVPRQSDDISFISTSDYSEVESLGALGFSLSGWKAKGRSSTSTGYKKGHDDSTGANRTVTTPALLGTADIG</sequence>
<name>A0A0R3S1B4_9BILA</name>
<feature type="region of interest" description="Disordered" evidence="1">
    <location>
        <begin position="34"/>
        <end position="58"/>
    </location>
</feature>
<dbReference type="WBParaSite" id="EEL_0000845001-mRNA-1">
    <property type="protein sequence ID" value="EEL_0000845001-mRNA-1"/>
    <property type="gene ID" value="EEL_0000845001"/>
</dbReference>
<protein>
    <submittedName>
        <fullName evidence="3">SUN1</fullName>
    </submittedName>
</protein>
<organism evidence="2 3">
    <name type="scientific">Elaeophora elaphi</name>
    <dbReference type="NCBI Taxonomy" id="1147741"/>
    <lineage>
        <taxon>Eukaryota</taxon>
        <taxon>Metazoa</taxon>
        <taxon>Ecdysozoa</taxon>
        <taxon>Nematoda</taxon>
        <taxon>Chromadorea</taxon>
        <taxon>Rhabditida</taxon>
        <taxon>Spirurina</taxon>
        <taxon>Spiruromorpha</taxon>
        <taxon>Filarioidea</taxon>
        <taxon>Onchocercidae</taxon>
        <taxon>Elaeophora</taxon>
    </lineage>
</organism>
<proteinExistence type="predicted"/>